<evidence type="ECO:0000313" key="2">
    <source>
        <dbReference type="Proteomes" id="UP000635606"/>
    </source>
</evidence>
<proteinExistence type="predicted"/>
<evidence type="ECO:0000313" key="1">
    <source>
        <dbReference type="EMBL" id="GIJ74546.1"/>
    </source>
</evidence>
<dbReference type="Proteomes" id="UP000635606">
    <property type="component" value="Unassembled WGS sequence"/>
</dbReference>
<gene>
    <name evidence="1" type="ORF">Voc01_094630</name>
</gene>
<sequence length="69" mass="7429">MLEPRPDGPPRLVLVPAAGVDLGVPAEYRNSVDGRASIILLSTSDVRETPDRIDAALRRYAGDRYPLAG</sequence>
<dbReference type="AlphaFoldDB" id="A0A8J4EHB0"/>
<name>A0A8J4EHB0_9ACTN</name>
<accession>A0A8J4EHB0</accession>
<dbReference type="EMBL" id="BOPH01000139">
    <property type="protein sequence ID" value="GIJ74546.1"/>
    <property type="molecule type" value="Genomic_DNA"/>
</dbReference>
<protein>
    <submittedName>
        <fullName evidence="1">Uncharacterized protein</fullName>
    </submittedName>
</protein>
<reference evidence="1" key="1">
    <citation type="submission" date="2021-01" db="EMBL/GenBank/DDBJ databases">
        <title>Whole genome shotgun sequence of Virgisporangium ochraceum NBRC 16418.</title>
        <authorList>
            <person name="Komaki H."/>
            <person name="Tamura T."/>
        </authorList>
    </citation>
    <scope>NUCLEOTIDE SEQUENCE</scope>
    <source>
        <strain evidence="1">NBRC 16418</strain>
    </source>
</reference>
<keyword evidence="2" id="KW-1185">Reference proteome</keyword>
<comment type="caution">
    <text evidence="1">The sequence shown here is derived from an EMBL/GenBank/DDBJ whole genome shotgun (WGS) entry which is preliminary data.</text>
</comment>
<organism evidence="1 2">
    <name type="scientific">Virgisporangium ochraceum</name>
    <dbReference type="NCBI Taxonomy" id="65505"/>
    <lineage>
        <taxon>Bacteria</taxon>
        <taxon>Bacillati</taxon>
        <taxon>Actinomycetota</taxon>
        <taxon>Actinomycetes</taxon>
        <taxon>Micromonosporales</taxon>
        <taxon>Micromonosporaceae</taxon>
        <taxon>Virgisporangium</taxon>
    </lineage>
</organism>